<comment type="caution">
    <text evidence="15">The sequence shown here is derived from an EMBL/GenBank/DDBJ whole genome shotgun (WGS) entry which is preliminary data.</text>
</comment>
<dbReference type="PANTHER" id="PTHR22777:SF32">
    <property type="entry name" value="UPF0053 INNER MEMBRANE PROTEIN YFJD"/>
    <property type="match status" value="1"/>
</dbReference>
<sequence length="461" mass="50640">MRGAAQGNVEKESPVEPAWLIAAQLLSLLTIGFVSVAEVSLSAASRSRMRELLASGNQRAKLIDRMLSDPARFLSTLLILKSLAYIAASSMAVCVAMTLQWSNVGVSAAVGLVWLLLLGVQVISRGWALRQPETVALAIARVVDFVAAILAPLSFLLRRLAAYARGDADEVTPESVFLSEDGLRFLIHVGEGEGVIEEDEKQMIAGIFEFGETTVREIMVPRLDMVAVEVNAPLSEALDLIIANGHSRIPVYEDSIDHLLGVLYAKDLLLCLRDGSQDISVRQLLRQAYFVPQSKKLDELFEEMQAHRIHMALAVDEYGGTAGLVTIEDLLEEIVGEIQDEYDSEEPQLKKLAPEIYIFNARYDIDEVSRLIDVDLSAGPENIDTLGGFIYSQLGRVPEQGESIQFHDWRFTVMSVDSRRIEQVRVEPLHSSENGAQTQNEPGAEEQTEDSAGSGYLQSAA</sequence>
<keyword evidence="4 10" id="KW-0812">Transmembrane</keyword>
<feature type="domain" description="CBS" evidence="13">
    <location>
        <begin position="284"/>
        <end position="341"/>
    </location>
</feature>
<evidence type="ECO:0000256" key="11">
    <source>
        <dbReference type="SAM" id="MobiDB-lite"/>
    </source>
</evidence>
<evidence type="ECO:0000256" key="7">
    <source>
        <dbReference type="ARBA" id="ARBA00023122"/>
    </source>
</evidence>
<evidence type="ECO:0000256" key="4">
    <source>
        <dbReference type="ARBA" id="ARBA00022692"/>
    </source>
</evidence>
<accession>A0A6B1D588</accession>
<dbReference type="InterPro" id="IPR046342">
    <property type="entry name" value="CBS_dom_sf"/>
</dbReference>
<evidence type="ECO:0000256" key="1">
    <source>
        <dbReference type="ARBA" id="ARBA00004651"/>
    </source>
</evidence>
<comment type="similarity">
    <text evidence="2">Belongs to the UPF0053 family.</text>
</comment>
<evidence type="ECO:0000259" key="13">
    <source>
        <dbReference type="PROSITE" id="PS51371"/>
    </source>
</evidence>
<dbReference type="Pfam" id="PF03471">
    <property type="entry name" value="CorC_HlyC"/>
    <property type="match status" value="1"/>
</dbReference>
<evidence type="ECO:0000256" key="10">
    <source>
        <dbReference type="PROSITE-ProRule" id="PRU01193"/>
    </source>
</evidence>
<dbReference type="SUPFAM" id="SSF56176">
    <property type="entry name" value="FAD-binding/transporter-associated domain-like"/>
    <property type="match status" value="1"/>
</dbReference>
<evidence type="ECO:0000259" key="14">
    <source>
        <dbReference type="PROSITE" id="PS51846"/>
    </source>
</evidence>
<protein>
    <submittedName>
        <fullName evidence="15">HlyC/CorC family transporter</fullName>
    </submittedName>
</protein>
<evidence type="ECO:0000256" key="3">
    <source>
        <dbReference type="ARBA" id="ARBA00022475"/>
    </source>
</evidence>
<dbReference type="InterPro" id="IPR000644">
    <property type="entry name" value="CBS_dom"/>
</dbReference>
<reference evidence="15" key="1">
    <citation type="submission" date="2019-09" db="EMBL/GenBank/DDBJ databases">
        <title>Characterisation of the sponge microbiome using genome-centric metagenomics.</title>
        <authorList>
            <person name="Engelberts J.P."/>
            <person name="Robbins S.J."/>
            <person name="De Goeij J.M."/>
            <person name="Aranda M."/>
            <person name="Bell S.C."/>
            <person name="Webster N.S."/>
        </authorList>
    </citation>
    <scope>NUCLEOTIDE SEQUENCE</scope>
    <source>
        <strain evidence="15">SB0661_bin_32</strain>
    </source>
</reference>
<proteinExistence type="inferred from homology"/>
<dbReference type="PROSITE" id="PS51846">
    <property type="entry name" value="CNNM"/>
    <property type="match status" value="1"/>
</dbReference>
<keyword evidence="7 9" id="KW-0129">CBS domain</keyword>
<keyword evidence="5" id="KW-0677">Repeat</keyword>
<dbReference type="Gene3D" id="3.30.465.10">
    <property type="match status" value="1"/>
</dbReference>
<dbReference type="AlphaFoldDB" id="A0A6B1D588"/>
<feature type="region of interest" description="Disordered" evidence="11">
    <location>
        <begin position="425"/>
        <end position="461"/>
    </location>
</feature>
<dbReference type="PANTHER" id="PTHR22777">
    <property type="entry name" value="HEMOLYSIN-RELATED"/>
    <property type="match status" value="1"/>
</dbReference>
<comment type="subcellular location">
    <subcellularLocation>
        <location evidence="1">Cell membrane</location>
        <topology evidence="1">Multi-pass membrane protein</topology>
    </subcellularLocation>
</comment>
<dbReference type="InterPro" id="IPR044751">
    <property type="entry name" value="Ion_transp-like_CBS"/>
</dbReference>
<dbReference type="FunFam" id="3.10.580.10:FF:000002">
    <property type="entry name" value="Magnesium/cobalt efflux protein CorC"/>
    <property type="match status" value="1"/>
</dbReference>
<keyword evidence="3" id="KW-1003">Cell membrane</keyword>
<evidence type="ECO:0000256" key="8">
    <source>
        <dbReference type="ARBA" id="ARBA00023136"/>
    </source>
</evidence>
<dbReference type="EMBL" id="VXMH01000041">
    <property type="protein sequence ID" value="MYC95071.1"/>
    <property type="molecule type" value="Genomic_DNA"/>
</dbReference>
<dbReference type="InterPro" id="IPR005170">
    <property type="entry name" value="Transptr-assoc_dom"/>
</dbReference>
<dbReference type="GO" id="GO:0050660">
    <property type="term" value="F:flavin adenine dinucleotide binding"/>
    <property type="evidence" value="ECO:0007669"/>
    <property type="project" value="InterPro"/>
</dbReference>
<name>A0A6B1D588_9CHLR</name>
<feature type="transmembrane region" description="Helical" evidence="12">
    <location>
        <begin position="135"/>
        <end position="157"/>
    </location>
</feature>
<evidence type="ECO:0000256" key="12">
    <source>
        <dbReference type="SAM" id="Phobius"/>
    </source>
</evidence>
<dbReference type="InterPro" id="IPR016169">
    <property type="entry name" value="FAD-bd_PCMH_sub2"/>
</dbReference>
<dbReference type="InterPro" id="IPR036318">
    <property type="entry name" value="FAD-bd_PCMH-like_sf"/>
</dbReference>
<feature type="domain" description="CBS" evidence="13">
    <location>
        <begin position="219"/>
        <end position="279"/>
    </location>
</feature>
<dbReference type="SMART" id="SM01091">
    <property type="entry name" value="CorC_HlyC"/>
    <property type="match status" value="1"/>
</dbReference>
<feature type="transmembrane region" description="Helical" evidence="12">
    <location>
        <begin position="104"/>
        <end position="123"/>
    </location>
</feature>
<feature type="domain" description="CNNM transmembrane" evidence="14">
    <location>
        <begin position="13"/>
        <end position="200"/>
    </location>
</feature>
<feature type="compositionally biased region" description="Polar residues" evidence="11">
    <location>
        <begin position="431"/>
        <end position="441"/>
    </location>
</feature>
<keyword evidence="8 10" id="KW-0472">Membrane</keyword>
<dbReference type="Gene3D" id="3.10.580.10">
    <property type="entry name" value="CBS-domain"/>
    <property type="match status" value="1"/>
</dbReference>
<feature type="transmembrane region" description="Helical" evidence="12">
    <location>
        <begin position="18"/>
        <end position="41"/>
    </location>
</feature>
<keyword evidence="6 10" id="KW-1133">Transmembrane helix</keyword>
<dbReference type="SUPFAM" id="SSF54631">
    <property type="entry name" value="CBS-domain pair"/>
    <property type="match status" value="1"/>
</dbReference>
<evidence type="ECO:0000313" key="15">
    <source>
        <dbReference type="EMBL" id="MYC95071.1"/>
    </source>
</evidence>
<gene>
    <name evidence="15" type="ORF">F4X14_08865</name>
</gene>
<evidence type="ECO:0000256" key="6">
    <source>
        <dbReference type="ARBA" id="ARBA00022989"/>
    </source>
</evidence>
<evidence type="ECO:0000256" key="9">
    <source>
        <dbReference type="PROSITE-ProRule" id="PRU00703"/>
    </source>
</evidence>
<dbReference type="PROSITE" id="PS51371">
    <property type="entry name" value="CBS"/>
    <property type="match status" value="2"/>
</dbReference>
<evidence type="ECO:0000256" key="2">
    <source>
        <dbReference type="ARBA" id="ARBA00006337"/>
    </source>
</evidence>
<organism evidence="15">
    <name type="scientific">Caldilineaceae bacterium SB0661_bin_32</name>
    <dbReference type="NCBI Taxonomy" id="2605255"/>
    <lineage>
        <taxon>Bacteria</taxon>
        <taxon>Bacillati</taxon>
        <taxon>Chloroflexota</taxon>
        <taxon>Caldilineae</taxon>
        <taxon>Caldilineales</taxon>
        <taxon>Caldilineaceae</taxon>
    </lineage>
</organism>
<feature type="transmembrane region" description="Helical" evidence="12">
    <location>
        <begin position="73"/>
        <end position="98"/>
    </location>
</feature>
<dbReference type="CDD" id="cd04590">
    <property type="entry name" value="CBS_pair_CorC_HlyC_assoc"/>
    <property type="match status" value="1"/>
</dbReference>
<dbReference type="SMART" id="SM00116">
    <property type="entry name" value="CBS"/>
    <property type="match status" value="2"/>
</dbReference>
<dbReference type="Pfam" id="PF01595">
    <property type="entry name" value="CNNM"/>
    <property type="match status" value="1"/>
</dbReference>
<dbReference type="InterPro" id="IPR002550">
    <property type="entry name" value="CNNM"/>
</dbReference>
<evidence type="ECO:0000256" key="5">
    <source>
        <dbReference type="ARBA" id="ARBA00022737"/>
    </source>
</evidence>
<dbReference type="Pfam" id="PF00571">
    <property type="entry name" value="CBS"/>
    <property type="match status" value="2"/>
</dbReference>
<dbReference type="GO" id="GO:0005886">
    <property type="term" value="C:plasma membrane"/>
    <property type="evidence" value="ECO:0007669"/>
    <property type="project" value="UniProtKB-SubCell"/>
</dbReference>